<feature type="compositionally biased region" description="Pro residues" evidence="1">
    <location>
        <begin position="542"/>
        <end position="553"/>
    </location>
</feature>
<name>A0A9N8DB96_9STRA</name>
<evidence type="ECO:0000313" key="2">
    <source>
        <dbReference type="EMBL" id="CAB9499524.1"/>
    </source>
</evidence>
<feature type="region of interest" description="Disordered" evidence="1">
    <location>
        <begin position="1094"/>
        <end position="1128"/>
    </location>
</feature>
<keyword evidence="3" id="KW-1185">Reference proteome</keyword>
<feature type="compositionally biased region" description="Basic residues" evidence="1">
    <location>
        <begin position="721"/>
        <end position="741"/>
    </location>
</feature>
<feature type="compositionally biased region" description="Basic residues" evidence="1">
    <location>
        <begin position="1"/>
        <end position="21"/>
    </location>
</feature>
<feature type="region of interest" description="Disordered" evidence="1">
    <location>
        <begin position="268"/>
        <end position="293"/>
    </location>
</feature>
<feature type="compositionally biased region" description="Basic and acidic residues" evidence="1">
    <location>
        <begin position="564"/>
        <end position="585"/>
    </location>
</feature>
<feature type="compositionally biased region" description="Acidic residues" evidence="1">
    <location>
        <begin position="1045"/>
        <end position="1062"/>
    </location>
</feature>
<sequence length="1191" mass="129176">MAGGKQRKKGWNPFKRSHRRQKVNEDEQALDSYESSVFSRSLDSSKMDNFSVTSMRDESDNDRGQAFCDAKEEMSGEAPSSPAVEEEPRDLTQQDSSWDPKTPSQGPSMSFESPFKSAVEVDLDGPSFFMDSYLPNTLLENGMGGIPEVALDPRLLRNEDSQADFEDFESVDFNPDSSHSIASTPTSVRAINEDDLMDDSLSAMSGKENGFHDPDLSEYKSPLNQDGHKEFFSEYDGGESEDLTATGHFPLSPSENVDQNFIERDAQEDSKGIEKHNHQRNATLADKRRKGRPFRSRLKNVLANKALTNLTQNTNVLSPSVASTRSANIDSPHNRKRDSAPLAVATTTNLTTTPRSKKLWSKTKVTPKSAETEGNADAKKSWSQLLRSPQHATNKRNETQSSPGTPGTPGTPTVDGSNSTTSRETEDVDTVDCEPLNIAFPTILAHAQTFSHYQSRTPRSIVESKSANPALDLDEDAFTCNTEVTEITETIEVESKASRAVSIMATSVIEDKEEESQQQTPIKSSTSISPRGKGHTDVGEEQPPPPPPPPQSSAPPKLVIVKQKSNEDQAAIKDSSGESNEKKEQQQGCDSMKQTDKKEKKEDSLFEPSQFEIFPALTANESMCGKSQEVISLRASESAIGFTLSEKERIDGTAKLKRGDLSVDQARSLDQKDSEVSEYTLSQYVSDLSGNASCDEDTKKLSQCHSGLSLNASSSDEHDKKQRKKISMGRMLFLKKRKKKSFPLPRHPSPDTIDEEEGEAEETPLVGWFDSQNSRSSDAADDISKKGSSDPWTSSYDVDDAGQVEVKDGRKTSSASSSGLIKVGPSRKSNLIYWSHSTDNLEVVKVASNRIGVEDGSVATGNGYSVPKKQTKPANKPTPEKLKTIANTLKQSSSSESRELQISASSASSAQTRNGDKGPRGVAVGSPSPRTAGILAMLEKPSVEYKPSKIGDTIAADIVESQCSTLSDFSGTGTDTDGTDGSASCGSSYSAGSEHSANSESAIMSTTSDLGISKTATFVSPEPLLTKTTASVSASQDTVPQSASDSDEDVFSRIEDDEDDSVDEGRTAFFQGTVNGPNLLSACTPCHAEVPVRRRRRNDKVSRTNSLVDGEISSSSSGEYSSSDSRSEVDNIEAHMQMAQEWLSKISSAFLGNDDDDDSTVVNSTIANTLQCEYAGVLGRFKINVNKNNKE</sequence>
<gene>
    <name evidence="2" type="ORF">SEMRO_63_G035760.1</name>
</gene>
<feature type="region of interest" description="Disordered" evidence="1">
    <location>
        <begin position="508"/>
        <end position="606"/>
    </location>
</feature>
<reference evidence="2" key="1">
    <citation type="submission" date="2020-06" db="EMBL/GenBank/DDBJ databases">
        <authorList>
            <consortium name="Plant Systems Biology data submission"/>
        </authorList>
    </citation>
    <scope>NUCLEOTIDE SEQUENCE</scope>
    <source>
        <strain evidence="2">D6</strain>
    </source>
</reference>
<feature type="compositionally biased region" description="Low complexity" evidence="1">
    <location>
        <begin position="403"/>
        <end position="413"/>
    </location>
</feature>
<feature type="compositionally biased region" description="Polar residues" evidence="1">
    <location>
        <begin position="33"/>
        <end position="54"/>
    </location>
</feature>
<accession>A0A9N8DB96</accession>
<comment type="caution">
    <text evidence="2">The sequence shown here is derived from an EMBL/GenBank/DDBJ whole genome shotgun (WGS) entry which is preliminary data.</text>
</comment>
<feature type="compositionally biased region" description="Basic and acidic residues" evidence="1">
    <location>
        <begin position="593"/>
        <end position="604"/>
    </location>
</feature>
<organism evidence="2 3">
    <name type="scientific">Seminavis robusta</name>
    <dbReference type="NCBI Taxonomy" id="568900"/>
    <lineage>
        <taxon>Eukaryota</taxon>
        <taxon>Sar</taxon>
        <taxon>Stramenopiles</taxon>
        <taxon>Ochrophyta</taxon>
        <taxon>Bacillariophyta</taxon>
        <taxon>Bacillariophyceae</taxon>
        <taxon>Bacillariophycidae</taxon>
        <taxon>Naviculales</taxon>
        <taxon>Naviculaceae</taxon>
        <taxon>Seminavis</taxon>
    </lineage>
</organism>
<dbReference type="AlphaFoldDB" id="A0A9N8DB96"/>
<feature type="compositionally biased region" description="Acidic residues" evidence="1">
    <location>
        <begin position="752"/>
        <end position="762"/>
    </location>
</feature>
<protein>
    <submittedName>
        <fullName evidence="2">Uncharacterized protein</fullName>
    </submittedName>
</protein>
<feature type="compositionally biased region" description="Low complexity" evidence="1">
    <location>
        <begin position="1113"/>
        <end position="1124"/>
    </location>
</feature>
<feature type="compositionally biased region" description="Polar residues" evidence="1">
    <location>
        <begin position="318"/>
        <end position="331"/>
    </location>
</feature>
<feature type="compositionally biased region" description="Polar residues" evidence="1">
    <location>
        <begin position="517"/>
        <end position="529"/>
    </location>
</feature>
<feature type="compositionally biased region" description="Polar residues" evidence="1">
    <location>
        <begin position="1026"/>
        <end position="1044"/>
    </location>
</feature>
<feature type="region of interest" description="Disordered" evidence="1">
    <location>
        <begin position="965"/>
        <end position="1003"/>
    </location>
</feature>
<evidence type="ECO:0000313" key="3">
    <source>
        <dbReference type="Proteomes" id="UP001153069"/>
    </source>
</evidence>
<feature type="region of interest" description="Disordered" evidence="1">
    <location>
        <begin position="1017"/>
        <end position="1062"/>
    </location>
</feature>
<feature type="region of interest" description="Disordered" evidence="1">
    <location>
        <begin position="318"/>
        <end position="432"/>
    </location>
</feature>
<feature type="compositionally biased region" description="Basic and acidic residues" evidence="1">
    <location>
        <begin position="55"/>
        <end position="74"/>
    </location>
</feature>
<proteinExistence type="predicted"/>
<feature type="region of interest" description="Disordered" evidence="1">
    <location>
        <begin position="708"/>
        <end position="823"/>
    </location>
</feature>
<feature type="region of interest" description="Disordered" evidence="1">
    <location>
        <begin position="852"/>
        <end position="929"/>
    </location>
</feature>
<dbReference type="Proteomes" id="UP001153069">
    <property type="component" value="Unassembled WGS sequence"/>
</dbReference>
<feature type="region of interest" description="Disordered" evidence="1">
    <location>
        <begin position="1"/>
        <end position="117"/>
    </location>
</feature>
<evidence type="ECO:0000256" key="1">
    <source>
        <dbReference type="SAM" id="MobiDB-lite"/>
    </source>
</evidence>
<feature type="compositionally biased region" description="Polar residues" evidence="1">
    <location>
        <begin position="381"/>
        <end position="392"/>
    </location>
</feature>
<feature type="compositionally biased region" description="Low complexity" evidence="1">
    <location>
        <begin position="965"/>
        <end position="999"/>
    </location>
</feature>
<dbReference type="EMBL" id="CAICTM010000062">
    <property type="protein sequence ID" value="CAB9499524.1"/>
    <property type="molecule type" value="Genomic_DNA"/>
</dbReference>
<feature type="compositionally biased region" description="Polar residues" evidence="1">
    <location>
        <begin position="91"/>
        <end position="111"/>
    </location>
</feature>
<feature type="compositionally biased region" description="Low complexity" evidence="1">
    <location>
        <begin position="892"/>
        <end position="910"/>
    </location>
</feature>